<keyword evidence="1" id="KW-0812">Transmembrane</keyword>
<dbReference type="EMBL" id="BAABRL010000013">
    <property type="protein sequence ID" value="GAA5497310.1"/>
    <property type="molecule type" value="Genomic_DNA"/>
</dbReference>
<keyword evidence="1" id="KW-0472">Membrane</keyword>
<name>A0ABP9V3X0_9BACT</name>
<organism evidence="2 3">
    <name type="scientific">Rubritalea halochordaticola</name>
    <dbReference type="NCBI Taxonomy" id="714537"/>
    <lineage>
        <taxon>Bacteria</taxon>
        <taxon>Pseudomonadati</taxon>
        <taxon>Verrucomicrobiota</taxon>
        <taxon>Verrucomicrobiia</taxon>
        <taxon>Verrucomicrobiales</taxon>
        <taxon>Rubritaleaceae</taxon>
        <taxon>Rubritalea</taxon>
    </lineage>
</organism>
<keyword evidence="1" id="KW-1133">Transmembrane helix</keyword>
<evidence type="ECO:0000313" key="3">
    <source>
        <dbReference type="Proteomes" id="UP001424741"/>
    </source>
</evidence>
<proteinExistence type="predicted"/>
<feature type="transmembrane region" description="Helical" evidence="1">
    <location>
        <begin position="12"/>
        <end position="36"/>
    </location>
</feature>
<keyword evidence="3" id="KW-1185">Reference proteome</keyword>
<evidence type="ECO:0000256" key="1">
    <source>
        <dbReference type="SAM" id="Phobius"/>
    </source>
</evidence>
<accession>A0ABP9V3X0</accession>
<protein>
    <submittedName>
        <fullName evidence="2">Uncharacterized protein</fullName>
    </submittedName>
</protein>
<dbReference type="Proteomes" id="UP001424741">
    <property type="component" value="Unassembled WGS sequence"/>
</dbReference>
<gene>
    <name evidence="2" type="ORF">Rhal01_03503</name>
</gene>
<evidence type="ECO:0000313" key="2">
    <source>
        <dbReference type="EMBL" id="GAA5497310.1"/>
    </source>
</evidence>
<reference evidence="2 3" key="1">
    <citation type="submission" date="2024-02" db="EMBL/GenBank/DDBJ databases">
        <title>Rubritalea halochordaticola NBRC 107102.</title>
        <authorList>
            <person name="Ichikawa N."/>
            <person name="Katano-Makiyama Y."/>
            <person name="Hidaka K."/>
        </authorList>
    </citation>
    <scope>NUCLEOTIDE SEQUENCE [LARGE SCALE GENOMIC DNA]</scope>
    <source>
        <strain evidence="2 3">NBRC 107102</strain>
    </source>
</reference>
<comment type="caution">
    <text evidence="2">The sequence shown here is derived from an EMBL/GenBank/DDBJ whole genome shotgun (WGS) entry which is preliminary data.</text>
</comment>
<sequence>MTDEKAKKGFGWPLVAGLAAVATLALVLYGVVLPYFGLLRSDDEIRDAAMGEYAPFLRQADKLELYSLVPSPHRDPDGNRIDPDPKKTFHAYYIYGKIEITDPDRMDQVRTAVHQSVTTESNTSKYMCFNPRHGVRAYRNGEVRDYLICFECASMAMFPAADAESSSDVYLGSPKFAKVLNSMLDANGIKRNLPQ</sequence>